<dbReference type="EMBL" id="LLXZ01000011">
    <property type="protein sequence ID" value="KRR14802.1"/>
    <property type="molecule type" value="Genomic_DNA"/>
</dbReference>
<dbReference type="GO" id="GO:1904680">
    <property type="term" value="F:peptide transmembrane transporter activity"/>
    <property type="evidence" value="ECO:0007669"/>
    <property type="project" value="TreeGrafter"/>
</dbReference>
<name>A0A0R3M3C2_9BRAD</name>
<evidence type="ECO:0000313" key="7">
    <source>
        <dbReference type="Proteomes" id="UP000050863"/>
    </source>
</evidence>
<evidence type="ECO:0000256" key="3">
    <source>
        <dbReference type="ARBA" id="ARBA00022729"/>
    </source>
</evidence>
<dbReference type="PANTHER" id="PTHR30290:SF38">
    <property type="entry name" value="D,D-DIPEPTIDE-BINDING PERIPLASMIC PROTEIN DDPA-RELATED"/>
    <property type="match status" value="1"/>
</dbReference>
<feature type="domain" description="Solute-binding protein family 5" evidence="5">
    <location>
        <begin position="93"/>
        <end position="462"/>
    </location>
</feature>
<evidence type="ECO:0000259" key="5">
    <source>
        <dbReference type="Pfam" id="PF00496"/>
    </source>
</evidence>
<accession>A0A0R3M3C2</accession>
<dbReference type="GO" id="GO:0030288">
    <property type="term" value="C:outer membrane-bounded periplasmic space"/>
    <property type="evidence" value="ECO:0007669"/>
    <property type="project" value="UniProtKB-ARBA"/>
</dbReference>
<dbReference type="CDD" id="cd00995">
    <property type="entry name" value="PBP2_NikA_DppA_OppA_like"/>
    <property type="match status" value="1"/>
</dbReference>
<dbReference type="Proteomes" id="UP000050863">
    <property type="component" value="Unassembled WGS sequence"/>
</dbReference>
<dbReference type="Pfam" id="PF00496">
    <property type="entry name" value="SBP_bac_5"/>
    <property type="match status" value="1"/>
</dbReference>
<evidence type="ECO:0000313" key="6">
    <source>
        <dbReference type="EMBL" id="KRR14802.1"/>
    </source>
</evidence>
<protein>
    <submittedName>
        <fullName evidence="6">Peptide ABC transporter substrate-binding protein</fullName>
    </submittedName>
</protein>
<dbReference type="GO" id="GO:0015833">
    <property type="term" value="P:peptide transport"/>
    <property type="evidence" value="ECO:0007669"/>
    <property type="project" value="TreeGrafter"/>
</dbReference>
<dbReference type="Gene3D" id="3.10.105.10">
    <property type="entry name" value="Dipeptide-binding Protein, Domain 3"/>
    <property type="match status" value="1"/>
</dbReference>
<evidence type="ECO:0000256" key="2">
    <source>
        <dbReference type="ARBA" id="ARBA00005695"/>
    </source>
</evidence>
<feature type="signal peptide" evidence="4">
    <location>
        <begin position="1"/>
        <end position="40"/>
    </location>
</feature>
<comment type="similarity">
    <text evidence="2">Belongs to the bacterial solute-binding protein 5 family.</text>
</comment>
<keyword evidence="3 4" id="KW-0732">Signal</keyword>
<dbReference type="AlphaFoldDB" id="A0A0R3M3C2"/>
<comment type="caution">
    <text evidence="6">The sequence shown here is derived from an EMBL/GenBank/DDBJ whole genome shotgun (WGS) entry which is preliminary data.</text>
</comment>
<reference evidence="6 7" key="1">
    <citation type="submission" date="2014-03" db="EMBL/GenBank/DDBJ databases">
        <title>Bradyrhizobium valentinum sp. nov., isolated from effective nodules of Lupinus mariae-josephae, a lupine endemic of basic-lime soils in Eastern Spain.</title>
        <authorList>
            <person name="Duran D."/>
            <person name="Rey L."/>
            <person name="Navarro A."/>
            <person name="Busquets A."/>
            <person name="Imperial J."/>
            <person name="Ruiz-Argueso T."/>
        </authorList>
    </citation>
    <scope>NUCLEOTIDE SEQUENCE [LARGE SCALE GENOMIC DNA]</scope>
    <source>
        <strain evidence="6 7">PAC68</strain>
    </source>
</reference>
<dbReference type="InterPro" id="IPR039424">
    <property type="entry name" value="SBP_5"/>
</dbReference>
<proteinExistence type="inferred from homology"/>
<dbReference type="PIRSF" id="PIRSF002741">
    <property type="entry name" value="MppA"/>
    <property type="match status" value="1"/>
</dbReference>
<gene>
    <name evidence="6" type="ORF">CQ12_30005</name>
</gene>
<dbReference type="OrthoDB" id="9803988at2"/>
<dbReference type="InterPro" id="IPR000914">
    <property type="entry name" value="SBP_5_dom"/>
</dbReference>
<comment type="subcellular location">
    <subcellularLocation>
        <location evidence="1">Periplasm</location>
    </subcellularLocation>
</comment>
<sequence length="547" mass="61837">MKKKIHGEAVVRVRKLPGKSHAALASLFCIALIAASPAAAQKKGGTLRLYHNDNPPSTSLHEEATIASVTPFAAIFNNLVVFDPAKVHESIDTVIPDLAESWSWDSTNTRLTFKLRQGVKWHDGQPFTAKDVQCTWRMLIGKTETQDFKRNPRKVWYTKLQDVSINGDYEATFELSEPQPSLPVLLASAFSPVYPCHVPQQAMRTKPVGTGPFKFVEFKRGESVRLVRNPDYWKKDRPYLDEITFRMIDSRATRMLAFATGEYDITFPSDVSVPLMKDVKARAPNAICEMTTTGTQINLMVNRVNPPFDNTDIRKAMSLALDRKPFNTILMEGLARMGGAMLAKPEGEWGMPPDMVSSLTGYGPNAEKNIAEAQAIMQKLGYSDAKPLQIKIQTRNLPTYRDPAVILTDQLKKIYITSELDILDTPRWYARLAKKDYTIGLNVTGVSVDDPDGNIVENYSCKSERNYTQYCNPEVDRLLAAQSSELDREKRKKIVWEIERLLVEDAARPIILHSSAANCWQPHVKNFQPHDNSQYNNLRFEDVWLDK</sequence>
<evidence type="ECO:0000256" key="1">
    <source>
        <dbReference type="ARBA" id="ARBA00004418"/>
    </source>
</evidence>
<evidence type="ECO:0000256" key="4">
    <source>
        <dbReference type="SAM" id="SignalP"/>
    </source>
</evidence>
<dbReference type="PANTHER" id="PTHR30290">
    <property type="entry name" value="PERIPLASMIC BINDING COMPONENT OF ABC TRANSPORTER"/>
    <property type="match status" value="1"/>
</dbReference>
<keyword evidence="7" id="KW-1185">Reference proteome</keyword>
<dbReference type="SUPFAM" id="SSF53850">
    <property type="entry name" value="Periplasmic binding protein-like II"/>
    <property type="match status" value="1"/>
</dbReference>
<dbReference type="Gene3D" id="3.40.190.10">
    <property type="entry name" value="Periplasmic binding protein-like II"/>
    <property type="match status" value="1"/>
</dbReference>
<organism evidence="6 7">
    <name type="scientific">Bradyrhizobium jicamae</name>
    <dbReference type="NCBI Taxonomy" id="280332"/>
    <lineage>
        <taxon>Bacteria</taxon>
        <taxon>Pseudomonadati</taxon>
        <taxon>Pseudomonadota</taxon>
        <taxon>Alphaproteobacteria</taxon>
        <taxon>Hyphomicrobiales</taxon>
        <taxon>Nitrobacteraceae</taxon>
        <taxon>Bradyrhizobium</taxon>
    </lineage>
</organism>
<dbReference type="InterPro" id="IPR030678">
    <property type="entry name" value="Peptide/Ni-bd"/>
</dbReference>
<dbReference type="GO" id="GO:0043190">
    <property type="term" value="C:ATP-binding cassette (ABC) transporter complex"/>
    <property type="evidence" value="ECO:0007669"/>
    <property type="project" value="InterPro"/>
</dbReference>
<dbReference type="STRING" id="280332.CQ12_30005"/>
<feature type="chain" id="PRO_5006443629" evidence="4">
    <location>
        <begin position="41"/>
        <end position="547"/>
    </location>
</feature>